<evidence type="ECO:0000313" key="3">
    <source>
        <dbReference type="EMBL" id="BDS05653.1"/>
    </source>
</evidence>
<gene>
    <name evidence="3" type="ORF">NT6N_06930</name>
</gene>
<dbReference type="KEGG" id="osu:NT6N_06930"/>
<dbReference type="EMBL" id="AP026866">
    <property type="protein sequence ID" value="BDS05653.1"/>
    <property type="molecule type" value="Genomic_DNA"/>
</dbReference>
<sequence length="263" mass="27904">MNTTTKSPVRAGQFIALAAISLTALPMSAQAQTAAPQKRYEISFDETAMGLSHGTLFSGNEYAGVGGGVTFTVNSKGDHNQLLIFDTDESGTRDDDLENPFIGGNLKGVRGLGNALIIAENTIDNNGDGLVDRPDDEARGGTIGVVFGNDRVASVGFNLYDTPENDDSDVSIVFKDSTGKSVTWRAPELIAHGSNVAFGNHFGNEFNGIKAKDLDLANIQSIDFNIESGAVDSLHYCEVVPEPTSIALLGIGFAGMLFRRKRA</sequence>
<evidence type="ECO:0000256" key="1">
    <source>
        <dbReference type="SAM" id="SignalP"/>
    </source>
</evidence>
<feature type="domain" description="Ice-binding protein C-terminal" evidence="2">
    <location>
        <begin position="240"/>
        <end position="261"/>
    </location>
</feature>
<keyword evidence="1" id="KW-0732">Signal</keyword>
<accession>A0AAT9FI57</accession>
<dbReference type="NCBIfam" id="TIGR02595">
    <property type="entry name" value="PEP_CTERM"/>
    <property type="match status" value="1"/>
</dbReference>
<dbReference type="InterPro" id="IPR013424">
    <property type="entry name" value="Ice-binding_C"/>
</dbReference>
<organism evidence="3">
    <name type="scientific">Oceaniferula spumae</name>
    <dbReference type="NCBI Taxonomy" id="2979115"/>
    <lineage>
        <taxon>Bacteria</taxon>
        <taxon>Pseudomonadati</taxon>
        <taxon>Verrucomicrobiota</taxon>
        <taxon>Verrucomicrobiia</taxon>
        <taxon>Verrucomicrobiales</taxon>
        <taxon>Verrucomicrobiaceae</taxon>
        <taxon>Oceaniferula</taxon>
    </lineage>
</organism>
<reference evidence="3" key="1">
    <citation type="submission" date="2024-07" db="EMBL/GenBank/DDBJ databases">
        <title>Complete genome sequence of Verrucomicrobiaceae bacterium NT6N.</title>
        <authorList>
            <person name="Huang C."/>
            <person name="Takami H."/>
            <person name="Hamasaki K."/>
        </authorList>
    </citation>
    <scope>NUCLEOTIDE SEQUENCE</scope>
    <source>
        <strain evidence="3">NT6N</strain>
    </source>
</reference>
<proteinExistence type="predicted"/>
<dbReference type="Pfam" id="PF07589">
    <property type="entry name" value="PEP-CTERM"/>
    <property type="match status" value="1"/>
</dbReference>
<feature type="chain" id="PRO_5043344559" description="Ice-binding protein C-terminal domain-containing protein" evidence="1">
    <location>
        <begin position="32"/>
        <end position="263"/>
    </location>
</feature>
<feature type="signal peptide" evidence="1">
    <location>
        <begin position="1"/>
        <end position="31"/>
    </location>
</feature>
<protein>
    <recommendedName>
        <fullName evidence="2">Ice-binding protein C-terminal domain-containing protein</fullName>
    </recommendedName>
</protein>
<evidence type="ECO:0000259" key="2">
    <source>
        <dbReference type="Pfam" id="PF07589"/>
    </source>
</evidence>
<dbReference type="AlphaFoldDB" id="A0AAT9FI57"/>
<name>A0AAT9FI57_9BACT</name>